<accession>A0A0M0JCW2</accession>
<comment type="subcellular location">
    <subcellularLocation>
        <location evidence="4">Plastid</location>
        <location evidence="4">Chloroplast thylakoid membrane</location>
        <topology evidence="4">Peripheral membrane protein</topology>
        <orientation evidence="4">Stromal side</orientation>
    </subcellularLocation>
</comment>
<evidence type="ECO:0000256" key="4">
    <source>
        <dbReference type="RuleBase" id="RU368104"/>
    </source>
</evidence>
<dbReference type="EMBL" id="JWZX01003093">
    <property type="protein sequence ID" value="KOO24431.1"/>
    <property type="molecule type" value="Genomic_DNA"/>
</dbReference>
<dbReference type="GO" id="GO:0015979">
    <property type="term" value="P:photosynthesis"/>
    <property type="evidence" value="ECO:0007669"/>
    <property type="project" value="UniProtKB-UniRule"/>
</dbReference>
<dbReference type="Gene3D" id="3.30.1470.10">
    <property type="entry name" value="Photosystem I PsaD, reaction center subunit II"/>
    <property type="match status" value="1"/>
</dbReference>
<dbReference type="AlphaFoldDB" id="A0A0M0JCW2"/>
<evidence type="ECO:0000313" key="5">
    <source>
        <dbReference type="EMBL" id="KOO24431.1"/>
    </source>
</evidence>
<protein>
    <recommendedName>
        <fullName evidence="4">Photosystem I reaction center subunit II</fullName>
    </recommendedName>
</protein>
<evidence type="ECO:0000313" key="6">
    <source>
        <dbReference type="Proteomes" id="UP000037460"/>
    </source>
</evidence>
<keyword evidence="6" id="KW-1185">Reference proteome</keyword>
<evidence type="ECO:0000256" key="2">
    <source>
        <dbReference type="ARBA" id="ARBA00022531"/>
    </source>
</evidence>
<comment type="similarity">
    <text evidence="1 4">Belongs to the PsaD family.</text>
</comment>
<evidence type="ECO:0000256" key="3">
    <source>
        <dbReference type="ARBA" id="ARBA00022836"/>
    </source>
</evidence>
<dbReference type="Pfam" id="PF02531">
    <property type="entry name" value="PsaD"/>
    <property type="match status" value="1"/>
</dbReference>
<comment type="caution">
    <text evidence="5">The sequence shown here is derived from an EMBL/GenBank/DDBJ whole genome shotgun (WGS) entry which is preliminary data.</text>
</comment>
<dbReference type="Proteomes" id="UP000037460">
    <property type="component" value="Unassembled WGS sequence"/>
</dbReference>
<dbReference type="OrthoDB" id="10592448at2759"/>
<dbReference type="InterPro" id="IPR036579">
    <property type="entry name" value="PsaD_sf"/>
</dbReference>
<reference evidence="6" key="1">
    <citation type="journal article" date="2015" name="PLoS Genet.">
        <title>Genome Sequence and Transcriptome Analyses of Chrysochromulina tobin: Metabolic Tools for Enhanced Algal Fitness in the Prominent Order Prymnesiales (Haptophyceae).</title>
        <authorList>
            <person name="Hovde B.T."/>
            <person name="Deodato C.R."/>
            <person name="Hunsperger H.M."/>
            <person name="Ryken S.A."/>
            <person name="Yost W."/>
            <person name="Jha R.K."/>
            <person name="Patterson J."/>
            <person name="Monnat R.J. Jr."/>
            <person name="Barlow S.B."/>
            <person name="Starkenburg S.R."/>
            <person name="Cattolico R.A."/>
        </authorList>
    </citation>
    <scope>NUCLEOTIDE SEQUENCE</scope>
    <source>
        <strain evidence="6">CCMP291</strain>
    </source>
</reference>
<comment type="function">
    <text evidence="4">PsaD can form complexes with ferredoxin and ferredoxin-oxidoreductase in photosystem I (PS I) reaction center.</text>
</comment>
<dbReference type="GO" id="GO:0009535">
    <property type="term" value="C:chloroplast thylakoid membrane"/>
    <property type="evidence" value="ECO:0007669"/>
    <property type="project" value="UniProtKB-SubCell"/>
</dbReference>
<name>A0A0M0JCW2_9EUKA</name>
<gene>
    <name evidence="5" type="ORF">Ctob_007343</name>
</gene>
<organism evidence="5 6">
    <name type="scientific">Chrysochromulina tobinii</name>
    <dbReference type="NCBI Taxonomy" id="1460289"/>
    <lineage>
        <taxon>Eukaryota</taxon>
        <taxon>Haptista</taxon>
        <taxon>Haptophyta</taxon>
        <taxon>Prymnesiophyceae</taxon>
        <taxon>Prymnesiales</taxon>
        <taxon>Chrysochromulinaceae</taxon>
        <taxon>Chrysochromulina</taxon>
    </lineage>
</organism>
<evidence type="ECO:0000256" key="1">
    <source>
        <dbReference type="ARBA" id="ARBA00009926"/>
    </source>
</evidence>
<dbReference type="SUPFAM" id="SSF64234">
    <property type="entry name" value="Photosystem I subunit PsaD"/>
    <property type="match status" value="1"/>
</dbReference>
<keyword evidence="4" id="KW-0793">Thylakoid</keyword>
<dbReference type="InterPro" id="IPR003685">
    <property type="entry name" value="PsaD"/>
</dbReference>
<sequence>MWRSPTPFVYESLYGGADESPAGRQAVRLSTKAQALALGKNLAKANAALTYSLYKFGSEGDMNLLGSFPKRVNAEGARVRFRRRRPRLGGADDALLGVGGMGDDVWRELLQRDALGEIDAVWSAFRKELELGRGLDVVDERGEKIDFGGDGLSDDEEPEFD</sequence>
<keyword evidence="2 4" id="KW-0602">Photosynthesis</keyword>
<dbReference type="GO" id="GO:0009538">
    <property type="term" value="C:photosystem I reaction center"/>
    <property type="evidence" value="ECO:0007669"/>
    <property type="project" value="UniProtKB-UniRule"/>
</dbReference>
<proteinExistence type="inferred from homology"/>
<keyword evidence="3 4" id="KW-0603">Photosystem I</keyword>